<dbReference type="InParanoid" id="A0A0V1AP53"/>
<protein>
    <submittedName>
        <fullName evidence="2">Uncharacterized protein</fullName>
    </submittedName>
</protein>
<reference evidence="2 3" key="1">
    <citation type="submission" date="2015-01" db="EMBL/GenBank/DDBJ databases">
        <title>Evolution of Trichinella species and genotypes.</title>
        <authorList>
            <person name="Korhonen P.K."/>
            <person name="Edoardo P."/>
            <person name="Giuseppe L.R."/>
            <person name="Gasser R.B."/>
        </authorList>
    </citation>
    <scope>NUCLEOTIDE SEQUENCE [LARGE SCALE GENOMIC DNA]</scope>
    <source>
        <strain evidence="2">ISS3</strain>
    </source>
</reference>
<keyword evidence="1" id="KW-1133">Transmembrane helix</keyword>
<evidence type="ECO:0000256" key="1">
    <source>
        <dbReference type="SAM" id="Phobius"/>
    </source>
</evidence>
<organism evidence="2 3">
    <name type="scientific">Trichinella spiralis</name>
    <name type="common">Trichina worm</name>
    <dbReference type="NCBI Taxonomy" id="6334"/>
    <lineage>
        <taxon>Eukaryota</taxon>
        <taxon>Metazoa</taxon>
        <taxon>Ecdysozoa</taxon>
        <taxon>Nematoda</taxon>
        <taxon>Enoplea</taxon>
        <taxon>Dorylaimia</taxon>
        <taxon>Trichinellida</taxon>
        <taxon>Trichinellidae</taxon>
        <taxon>Trichinella</taxon>
    </lineage>
</organism>
<sequence>LLHSLSFAIRGDLFEFHSGACLATPLHFLFFSALMLVVRSRIEAQRSVNGESFVQCDFLCLEL</sequence>
<feature type="non-terminal residue" evidence="2">
    <location>
        <position position="1"/>
    </location>
</feature>
<dbReference type="Proteomes" id="UP000054776">
    <property type="component" value="Unassembled WGS sequence"/>
</dbReference>
<comment type="caution">
    <text evidence="2">The sequence shown here is derived from an EMBL/GenBank/DDBJ whole genome shotgun (WGS) entry which is preliminary data.</text>
</comment>
<accession>A0A0V1AP53</accession>
<dbReference type="AlphaFoldDB" id="A0A0V1AP53"/>
<gene>
    <name evidence="2" type="ORF">T01_4945</name>
</gene>
<dbReference type="EMBL" id="JYDH01000446">
    <property type="protein sequence ID" value="KRY26397.1"/>
    <property type="molecule type" value="Genomic_DNA"/>
</dbReference>
<evidence type="ECO:0000313" key="3">
    <source>
        <dbReference type="Proteomes" id="UP000054776"/>
    </source>
</evidence>
<keyword evidence="1" id="KW-0472">Membrane</keyword>
<evidence type="ECO:0000313" key="2">
    <source>
        <dbReference type="EMBL" id="KRY26397.1"/>
    </source>
</evidence>
<feature type="transmembrane region" description="Helical" evidence="1">
    <location>
        <begin position="16"/>
        <end position="38"/>
    </location>
</feature>
<name>A0A0V1AP53_TRISP</name>
<keyword evidence="1" id="KW-0812">Transmembrane</keyword>
<keyword evidence="3" id="KW-1185">Reference proteome</keyword>
<proteinExistence type="predicted"/>